<dbReference type="GO" id="GO:0016020">
    <property type="term" value="C:membrane"/>
    <property type="evidence" value="ECO:0007669"/>
    <property type="project" value="UniProtKB-SubCell"/>
</dbReference>
<reference evidence="8" key="1">
    <citation type="journal article" date="2014" name="Genome Announc.">
        <title>Draft genome sequence of the plant-pathogenic soil fungus Rhizoctonia solani anastomosis group 3 strain Rhs1AP.</title>
        <authorList>
            <person name="Cubeta M.A."/>
            <person name="Thomas E."/>
            <person name="Dean R.A."/>
            <person name="Jabaji S."/>
            <person name="Neate S.M."/>
            <person name="Tavantzis S."/>
            <person name="Toda T."/>
            <person name="Vilgalys R."/>
            <person name="Bharathan N."/>
            <person name="Fedorova-Abrams N."/>
            <person name="Pakala S.B."/>
            <person name="Pakala S.M."/>
            <person name="Zafar N."/>
            <person name="Joardar V."/>
            <person name="Losada L."/>
            <person name="Nierman W.C."/>
        </authorList>
    </citation>
    <scope>NUCLEOTIDE SEQUENCE [LARGE SCALE GENOMIC DNA]</scope>
    <source>
        <strain evidence="8">AG-3</strain>
    </source>
</reference>
<protein>
    <submittedName>
        <fullName evidence="7">Inorganic phosphate transporter</fullName>
    </submittedName>
</protein>
<comment type="subcellular location">
    <subcellularLocation>
        <location evidence="1">Membrane</location>
        <topology evidence="1">Multi-pass membrane protein</topology>
    </subcellularLocation>
</comment>
<dbReference type="GO" id="GO:0022857">
    <property type="term" value="F:transmembrane transporter activity"/>
    <property type="evidence" value="ECO:0007669"/>
    <property type="project" value="InterPro"/>
</dbReference>
<evidence type="ECO:0000256" key="4">
    <source>
        <dbReference type="ARBA" id="ARBA00023136"/>
    </source>
</evidence>
<feature type="domain" description="Major facilitator superfamily (MFS) profile" evidence="6">
    <location>
        <begin position="80"/>
        <end position="569"/>
    </location>
</feature>
<feature type="transmembrane region" description="Helical" evidence="5">
    <location>
        <begin position="432"/>
        <end position="452"/>
    </location>
</feature>
<feature type="transmembrane region" description="Helical" evidence="5">
    <location>
        <begin position="155"/>
        <end position="173"/>
    </location>
</feature>
<dbReference type="AlphaFoldDB" id="X8J5H6"/>
<dbReference type="PROSITE" id="PS00216">
    <property type="entry name" value="SUGAR_TRANSPORT_1"/>
    <property type="match status" value="1"/>
</dbReference>
<feature type="transmembrane region" description="Helical" evidence="5">
    <location>
        <begin position="216"/>
        <end position="238"/>
    </location>
</feature>
<dbReference type="Pfam" id="PF00083">
    <property type="entry name" value="Sugar_tr"/>
    <property type="match status" value="1"/>
</dbReference>
<feature type="transmembrane region" description="Helical" evidence="5">
    <location>
        <begin position="82"/>
        <end position="109"/>
    </location>
</feature>
<organism evidence="7 8">
    <name type="scientific">Rhizoctonia solani AG-3 Rhs1AP</name>
    <dbReference type="NCBI Taxonomy" id="1086054"/>
    <lineage>
        <taxon>Eukaryota</taxon>
        <taxon>Fungi</taxon>
        <taxon>Dikarya</taxon>
        <taxon>Basidiomycota</taxon>
        <taxon>Agaricomycotina</taxon>
        <taxon>Agaricomycetes</taxon>
        <taxon>Cantharellales</taxon>
        <taxon>Ceratobasidiaceae</taxon>
        <taxon>Rhizoctonia</taxon>
    </lineage>
</organism>
<dbReference type="CDD" id="cd17364">
    <property type="entry name" value="MFS_PhT"/>
    <property type="match status" value="1"/>
</dbReference>
<accession>X8J5H6</accession>
<keyword evidence="2 5" id="KW-0812">Transmembrane</keyword>
<comment type="caution">
    <text evidence="7">The sequence shown here is derived from an EMBL/GenBank/DDBJ whole genome shotgun (WGS) entry which is preliminary data.</text>
</comment>
<evidence type="ECO:0000259" key="6">
    <source>
        <dbReference type="PROSITE" id="PS50850"/>
    </source>
</evidence>
<feature type="transmembrane region" description="Helical" evidence="5">
    <location>
        <begin position="499"/>
        <end position="522"/>
    </location>
</feature>
<evidence type="ECO:0000256" key="1">
    <source>
        <dbReference type="ARBA" id="ARBA00004141"/>
    </source>
</evidence>
<evidence type="ECO:0000313" key="7">
    <source>
        <dbReference type="EMBL" id="EUC56814.1"/>
    </source>
</evidence>
<feature type="transmembrane region" description="Helical" evidence="5">
    <location>
        <begin position="464"/>
        <end position="487"/>
    </location>
</feature>
<dbReference type="InterPro" id="IPR020846">
    <property type="entry name" value="MFS_dom"/>
</dbReference>
<evidence type="ECO:0000256" key="3">
    <source>
        <dbReference type="ARBA" id="ARBA00022989"/>
    </source>
</evidence>
<feature type="transmembrane region" description="Helical" evidence="5">
    <location>
        <begin position="407"/>
        <end position="425"/>
    </location>
</feature>
<dbReference type="EMBL" id="JATN01000322">
    <property type="protein sequence ID" value="EUC56814.1"/>
    <property type="molecule type" value="Genomic_DNA"/>
</dbReference>
<feature type="transmembrane region" description="Helical" evidence="5">
    <location>
        <begin position="542"/>
        <end position="564"/>
    </location>
</feature>
<dbReference type="PROSITE" id="PS00217">
    <property type="entry name" value="SUGAR_TRANSPORT_2"/>
    <property type="match status" value="1"/>
</dbReference>
<feature type="transmembrane region" description="Helical" evidence="5">
    <location>
        <begin position="349"/>
        <end position="369"/>
    </location>
</feature>
<keyword evidence="3 5" id="KW-1133">Transmembrane helix</keyword>
<gene>
    <name evidence="7" type="ORF">RSOL_199130</name>
</gene>
<proteinExistence type="predicted"/>
<dbReference type="PROSITE" id="PS50850">
    <property type="entry name" value="MFS"/>
    <property type="match status" value="1"/>
</dbReference>
<dbReference type="InterPro" id="IPR005828">
    <property type="entry name" value="MFS_sugar_transport-like"/>
</dbReference>
<dbReference type="OrthoDB" id="433512at2759"/>
<name>X8J5H6_9AGAM</name>
<dbReference type="Proteomes" id="UP000030108">
    <property type="component" value="Unassembled WGS sequence"/>
</dbReference>
<dbReference type="InterPro" id="IPR036259">
    <property type="entry name" value="MFS_trans_sf"/>
</dbReference>
<feature type="transmembrane region" description="Helical" evidence="5">
    <location>
        <begin position="267"/>
        <end position="288"/>
    </location>
</feature>
<evidence type="ECO:0000256" key="2">
    <source>
        <dbReference type="ARBA" id="ARBA00022692"/>
    </source>
</evidence>
<evidence type="ECO:0000313" key="8">
    <source>
        <dbReference type="Proteomes" id="UP000030108"/>
    </source>
</evidence>
<feature type="transmembrane region" description="Helical" evidence="5">
    <location>
        <begin position="185"/>
        <end position="204"/>
    </location>
</feature>
<dbReference type="InterPro" id="IPR005829">
    <property type="entry name" value="Sugar_transporter_CS"/>
</dbReference>
<keyword evidence="4 5" id="KW-0472">Membrane</keyword>
<dbReference type="SUPFAM" id="SSF103473">
    <property type="entry name" value="MFS general substrate transporter"/>
    <property type="match status" value="1"/>
</dbReference>
<dbReference type="PANTHER" id="PTHR24064">
    <property type="entry name" value="SOLUTE CARRIER FAMILY 22 MEMBER"/>
    <property type="match status" value="1"/>
</dbReference>
<sequence length="614" mass="67570">MILNIKHSPILTCGTTLFPGLRTMSTAFELKQRLPDSFSHYIPRIPERDNSQVQFTYDERRRKALEEVDEASFSVFHVKACLVAGVGFFTCAYDIFAIGIAETMIGLVYSPDSTGKLPYEQELGLKVSTQVGIFFGQLLFGWLADAVGRKKMYGFELMIVILGTLAQACAGGGRSVNIIALLSTWRFVMGIGIGADYPLSAVITSEFSPKRVRGRMMTAVFAMQGFGNFAAALVALIVTKAFQPQLIAGINTLQDRNGLLDTIDRCWRLLIGLGAVPGCIALFCRLTIPETPRFTMDVERNVEQAVQDVATFLTTGKYNVDPDAVIRRADAPKASWANFKHYFGQWKNFKLLFGMAYAWFALDVPFHTLGLNSLGLLRPLHFIPKGCSDYNLEHSRDIMLEASKGNLILAAGGLIPGYWATFFLIDSWGRKPIQIMGFIVLTVIFLVMGGAWKTLHDSTPGGNALVFLYCMANFFQNFGPNTTTFIVPGEAFPTRYRATAHGICAAAGKLGAILSQVIFSVLSHHFNKNESKSCNVSDPDQFVQYMIFVFAFFTLTGAAATLLIEETKGRTLEDISNERQDGFISEGAGPLELASDLGADETNDSYQRIHSGGM</sequence>
<feature type="transmembrane region" description="Helical" evidence="5">
    <location>
        <begin position="129"/>
        <end position="148"/>
    </location>
</feature>
<evidence type="ECO:0000256" key="5">
    <source>
        <dbReference type="SAM" id="Phobius"/>
    </source>
</evidence>
<dbReference type="Gene3D" id="1.20.1250.20">
    <property type="entry name" value="MFS general substrate transporter like domains"/>
    <property type="match status" value="2"/>
</dbReference>